<dbReference type="OMA" id="FNVEFEY"/>
<evidence type="ECO:0000256" key="7">
    <source>
        <dbReference type="SAM" id="MobiDB-lite"/>
    </source>
</evidence>
<evidence type="ECO:0000256" key="6">
    <source>
        <dbReference type="PROSITE-ProRule" id="PRU00175"/>
    </source>
</evidence>
<keyword evidence="4 6" id="KW-0863">Zinc-finger</keyword>
<sequence>MDELHCCAYPQGSSSDSASDSSNDHQQHVESFSDSPSDSSNNIHFNVEFEYSNMHVLNASKFDTFCNVEVHRFSSIPKDEMMQETTILSWLSQMDVPWNAHSDVVAKVLQCARDMLSDTETLDPKPYNLYMHVNVIVTIPKEDGISDSDSENYDEEEEYQGVLAEEEEEEEDYGFVPAAKTLVERLEISEQKGLQRCAICFDDFHVGVSMPCLHMFHKSCISEWLQIGHSCPLCRFKMPTQSD</sequence>
<dbReference type="GO" id="GO:0016567">
    <property type="term" value="P:protein ubiquitination"/>
    <property type="evidence" value="ECO:0007669"/>
    <property type="project" value="TreeGrafter"/>
</dbReference>
<feature type="region of interest" description="Disordered" evidence="7">
    <location>
        <begin position="9"/>
        <end position="39"/>
    </location>
</feature>
<dbReference type="PANTHER" id="PTHR15710:SF229">
    <property type="entry name" value="E3 UBIQUITIN-PROTEIN LIGASE RNF181-LIKE"/>
    <property type="match status" value="1"/>
</dbReference>
<dbReference type="InterPro" id="IPR001841">
    <property type="entry name" value="Znf_RING"/>
</dbReference>
<evidence type="ECO:0000256" key="2">
    <source>
        <dbReference type="ARBA" id="ARBA00012483"/>
    </source>
</evidence>
<name>V7BSG6_PHAVU</name>
<evidence type="ECO:0000313" key="10">
    <source>
        <dbReference type="Proteomes" id="UP000000226"/>
    </source>
</evidence>
<dbReference type="PANTHER" id="PTHR15710">
    <property type="entry name" value="E3 UBIQUITIN-PROTEIN LIGASE PRAJA"/>
    <property type="match status" value="1"/>
</dbReference>
<dbReference type="Gene3D" id="3.30.40.10">
    <property type="entry name" value="Zinc/RING finger domain, C3HC4 (zinc finger)"/>
    <property type="match status" value="1"/>
</dbReference>
<gene>
    <name evidence="9" type="ORF">PHAVU_005G024400g</name>
</gene>
<dbReference type="Proteomes" id="UP000000226">
    <property type="component" value="Chromosome 5"/>
</dbReference>
<evidence type="ECO:0000256" key="1">
    <source>
        <dbReference type="ARBA" id="ARBA00000900"/>
    </source>
</evidence>
<dbReference type="EMBL" id="CM002292">
    <property type="protein sequence ID" value="ESW20904.1"/>
    <property type="molecule type" value="Genomic_DNA"/>
</dbReference>
<evidence type="ECO:0000313" key="9">
    <source>
        <dbReference type="EMBL" id="ESW20904.1"/>
    </source>
</evidence>
<dbReference type="Pfam" id="PF13639">
    <property type="entry name" value="zf-RING_2"/>
    <property type="match status" value="1"/>
</dbReference>
<dbReference type="GO" id="GO:0008270">
    <property type="term" value="F:zinc ion binding"/>
    <property type="evidence" value="ECO:0007669"/>
    <property type="project" value="UniProtKB-KW"/>
</dbReference>
<comment type="catalytic activity">
    <reaction evidence="1">
        <text>S-ubiquitinyl-[E2 ubiquitin-conjugating enzyme]-L-cysteine + [acceptor protein]-L-lysine = [E2 ubiquitin-conjugating enzyme]-L-cysteine + N(6)-ubiquitinyl-[acceptor protein]-L-lysine.</text>
        <dbReference type="EC" id="2.3.2.27"/>
    </reaction>
</comment>
<organism evidence="9 10">
    <name type="scientific">Phaseolus vulgaris</name>
    <name type="common">Kidney bean</name>
    <name type="synonym">French bean</name>
    <dbReference type="NCBI Taxonomy" id="3885"/>
    <lineage>
        <taxon>Eukaryota</taxon>
        <taxon>Viridiplantae</taxon>
        <taxon>Streptophyta</taxon>
        <taxon>Embryophyta</taxon>
        <taxon>Tracheophyta</taxon>
        <taxon>Spermatophyta</taxon>
        <taxon>Magnoliopsida</taxon>
        <taxon>eudicotyledons</taxon>
        <taxon>Gunneridae</taxon>
        <taxon>Pentapetalae</taxon>
        <taxon>rosids</taxon>
        <taxon>fabids</taxon>
        <taxon>Fabales</taxon>
        <taxon>Fabaceae</taxon>
        <taxon>Papilionoideae</taxon>
        <taxon>50 kb inversion clade</taxon>
        <taxon>NPAAA clade</taxon>
        <taxon>indigoferoid/millettioid clade</taxon>
        <taxon>Phaseoleae</taxon>
        <taxon>Phaseolus</taxon>
    </lineage>
</organism>
<accession>V7BSG6</accession>
<evidence type="ECO:0000256" key="4">
    <source>
        <dbReference type="ARBA" id="ARBA00022771"/>
    </source>
</evidence>
<evidence type="ECO:0000256" key="5">
    <source>
        <dbReference type="ARBA" id="ARBA00022833"/>
    </source>
</evidence>
<keyword evidence="10" id="KW-1185">Reference proteome</keyword>
<protein>
    <recommendedName>
        <fullName evidence="2">RING-type E3 ubiquitin transferase</fullName>
        <ecNumber evidence="2">2.3.2.27</ecNumber>
    </recommendedName>
</protein>
<dbReference type="Gramene" id="ESW20904">
    <property type="protein sequence ID" value="ESW20904"/>
    <property type="gene ID" value="PHAVU_005G024400g"/>
</dbReference>
<proteinExistence type="predicted"/>
<feature type="domain" description="RING-type" evidence="8">
    <location>
        <begin position="197"/>
        <end position="235"/>
    </location>
</feature>
<dbReference type="PROSITE" id="PS50089">
    <property type="entry name" value="ZF_RING_2"/>
    <property type="match status" value="1"/>
</dbReference>
<dbReference type="GO" id="GO:0005737">
    <property type="term" value="C:cytoplasm"/>
    <property type="evidence" value="ECO:0007669"/>
    <property type="project" value="TreeGrafter"/>
</dbReference>
<dbReference type="InterPro" id="IPR013083">
    <property type="entry name" value="Znf_RING/FYVE/PHD"/>
</dbReference>
<evidence type="ECO:0000259" key="8">
    <source>
        <dbReference type="PROSITE" id="PS50089"/>
    </source>
</evidence>
<keyword evidence="5" id="KW-0862">Zinc</keyword>
<keyword evidence="3" id="KW-0479">Metal-binding</keyword>
<dbReference type="SMART" id="SM00184">
    <property type="entry name" value="RING"/>
    <property type="match status" value="1"/>
</dbReference>
<dbReference type="EC" id="2.3.2.27" evidence="2"/>
<reference evidence="10" key="1">
    <citation type="journal article" date="2014" name="Nat. Genet.">
        <title>A reference genome for common bean and genome-wide analysis of dual domestications.</title>
        <authorList>
            <person name="Schmutz J."/>
            <person name="McClean P.E."/>
            <person name="Mamidi S."/>
            <person name="Wu G.A."/>
            <person name="Cannon S.B."/>
            <person name="Grimwood J."/>
            <person name="Jenkins J."/>
            <person name="Shu S."/>
            <person name="Song Q."/>
            <person name="Chavarro C."/>
            <person name="Torres-Torres M."/>
            <person name="Geffroy V."/>
            <person name="Moghaddam S.M."/>
            <person name="Gao D."/>
            <person name="Abernathy B."/>
            <person name="Barry K."/>
            <person name="Blair M."/>
            <person name="Brick M.A."/>
            <person name="Chovatia M."/>
            <person name="Gepts P."/>
            <person name="Goodstein D.M."/>
            <person name="Gonzales M."/>
            <person name="Hellsten U."/>
            <person name="Hyten D.L."/>
            <person name="Jia G."/>
            <person name="Kelly J.D."/>
            <person name="Kudrna D."/>
            <person name="Lee R."/>
            <person name="Richard M.M."/>
            <person name="Miklas P.N."/>
            <person name="Osorno J.M."/>
            <person name="Rodrigues J."/>
            <person name="Thareau V."/>
            <person name="Urrea C.A."/>
            <person name="Wang M."/>
            <person name="Yu Y."/>
            <person name="Zhang M."/>
            <person name="Wing R.A."/>
            <person name="Cregan P.B."/>
            <person name="Rokhsar D.S."/>
            <person name="Jackson S.A."/>
        </authorList>
    </citation>
    <scope>NUCLEOTIDE SEQUENCE [LARGE SCALE GENOMIC DNA]</scope>
    <source>
        <strain evidence="10">cv. G19833</strain>
    </source>
</reference>
<evidence type="ECO:0000256" key="3">
    <source>
        <dbReference type="ARBA" id="ARBA00022723"/>
    </source>
</evidence>
<dbReference type="SUPFAM" id="SSF57850">
    <property type="entry name" value="RING/U-box"/>
    <property type="match status" value="1"/>
</dbReference>
<dbReference type="GO" id="GO:0061630">
    <property type="term" value="F:ubiquitin protein ligase activity"/>
    <property type="evidence" value="ECO:0007669"/>
    <property type="project" value="UniProtKB-EC"/>
</dbReference>
<dbReference type="AlphaFoldDB" id="V7BSG6"/>
<dbReference type="OrthoDB" id="1412060at2759"/>
<dbReference type="eggNOG" id="KOG0800">
    <property type="taxonomic scope" value="Eukaryota"/>
</dbReference>